<proteinExistence type="predicted"/>
<feature type="domain" description="MADF" evidence="1">
    <location>
        <begin position="20"/>
        <end position="110"/>
    </location>
</feature>
<organism evidence="2 3">
    <name type="scientific">Diatraea saccharalis</name>
    <name type="common">sugarcane borer</name>
    <dbReference type="NCBI Taxonomy" id="40085"/>
    <lineage>
        <taxon>Eukaryota</taxon>
        <taxon>Metazoa</taxon>
        <taxon>Ecdysozoa</taxon>
        <taxon>Arthropoda</taxon>
        <taxon>Hexapoda</taxon>
        <taxon>Insecta</taxon>
        <taxon>Pterygota</taxon>
        <taxon>Neoptera</taxon>
        <taxon>Endopterygota</taxon>
        <taxon>Lepidoptera</taxon>
        <taxon>Glossata</taxon>
        <taxon>Ditrysia</taxon>
        <taxon>Pyraloidea</taxon>
        <taxon>Crambidae</taxon>
        <taxon>Crambinae</taxon>
        <taxon>Diatraea</taxon>
    </lineage>
</organism>
<dbReference type="AlphaFoldDB" id="A0A9N9R152"/>
<dbReference type="OrthoDB" id="6152242at2759"/>
<dbReference type="PANTHER" id="PTHR21505">
    <property type="entry name" value="MADF DOMAIN-CONTAINING PROTEIN-RELATED"/>
    <property type="match status" value="1"/>
</dbReference>
<evidence type="ECO:0000313" key="3">
    <source>
        <dbReference type="Proteomes" id="UP001153714"/>
    </source>
</evidence>
<dbReference type="InterPro" id="IPR006578">
    <property type="entry name" value="MADF-dom"/>
</dbReference>
<protein>
    <recommendedName>
        <fullName evidence="1">MADF domain-containing protein</fullName>
    </recommendedName>
</protein>
<reference evidence="2" key="1">
    <citation type="submission" date="2021-12" db="EMBL/GenBank/DDBJ databases">
        <authorList>
            <person name="King R."/>
        </authorList>
    </citation>
    <scope>NUCLEOTIDE SEQUENCE</scope>
</reference>
<evidence type="ECO:0000313" key="2">
    <source>
        <dbReference type="EMBL" id="CAG9787482.1"/>
    </source>
</evidence>
<dbReference type="SMART" id="SM00595">
    <property type="entry name" value="MADF"/>
    <property type="match status" value="1"/>
</dbReference>
<dbReference type="EMBL" id="OU893348">
    <property type="protein sequence ID" value="CAG9787482.1"/>
    <property type="molecule type" value="Genomic_DNA"/>
</dbReference>
<sequence length="180" mass="21417">MAYKYGSNNGKDMEQKFILECIRLYRDLPALWNMKSKSYYERGKKNASYNILLKKYREVYPDATKLDIRKKFNVLRTNYRKEFRKQNSMNSYKPTLWYFNEFSFLNEQKPDIESSIDLSQEDGVSDSESSVSAEVLQNDNLIIKVEHDKETNTVSSKLLYHTVTVAYRVNTRCHHNKFFT</sequence>
<dbReference type="PANTHER" id="PTHR21505:SF8">
    <property type="entry name" value="DPT-YFP REPRESSOR BY OVEREXPRESSION, ISOFORM D-RELATED"/>
    <property type="match status" value="1"/>
</dbReference>
<keyword evidence="3" id="KW-1185">Reference proteome</keyword>
<dbReference type="Pfam" id="PF10545">
    <property type="entry name" value="MADF_DNA_bdg"/>
    <property type="match status" value="1"/>
</dbReference>
<evidence type="ECO:0000259" key="1">
    <source>
        <dbReference type="PROSITE" id="PS51029"/>
    </source>
</evidence>
<accession>A0A9N9R152</accession>
<name>A0A9N9R152_9NEOP</name>
<reference evidence="2" key="2">
    <citation type="submission" date="2022-10" db="EMBL/GenBank/DDBJ databases">
        <authorList>
            <consortium name="ENA_rothamsted_submissions"/>
            <consortium name="culmorum"/>
            <person name="King R."/>
        </authorList>
    </citation>
    <scope>NUCLEOTIDE SEQUENCE</scope>
</reference>
<gene>
    <name evidence="2" type="ORF">DIATSA_LOCUS5356</name>
</gene>
<dbReference type="Proteomes" id="UP001153714">
    <property type="component" value="Chromosome 17"/>
</dbReference>
<dbReference type="PROSITE" id="PS51029">
    <property type="entry name" value="MADF"/>
    <property type="match status" value="1"/>
</dbReference>